<evidence type="ECO:0000256" key="3">
    <source>
        <dbReference type="ARBA" id="ARBA00023015"/>
    </source>
</evidence>
<keyword evidence="5" id="KW-0539">Nucleus</keyword>
<dbReference type="SUPFAM" id="SSF57701">
    <property type="entry name" value="Zn2/Cys6 DNA-binding domain"/>
    <property type="match status" value="1"/>
</dbReference>
<sequence length="794" mass="87928">MRRVASSEEVDCMLLFAKGSFDYPKLRVGGEVLARDRNRIVARSVSGASLADYAPPGKAGNLWLTDVAIGSSVQELTISFGVMDPSSSSMASADTSRIRRHKGNIPSLPQTKHCPLCTARFTRTTHLNRHLRSHTNERDHRCDRCQSQFTRSDLLTRHKRTCGDPLLANRSRRKSCEACAESKIKCDLEQPCSKCVSRDRACVYINDPKQVAVKSPYSRMKESQSPSPLPGASPDGLVGPQVERLKGVLDNPSSSEHSSPLSTASSISSDGRVDHALPFSFGDLDELSLPLQADFSKLFPHAAFDGGNVGLQYASPLDIGSSRHGQSFIDGYPFYGHGISHPMYTPEESVGTGGAMGNTSATSLLLSNPTLPAVDAPNYPSPSEGELGQYGKSFSLLYLFFEEFLSQVPIVHRASWSLEGKPLILLNAMRVCGALFAKTEAAQHFISETLMTSRETLISEFSHKRGDAVEQGHLIMAVALLQTRTSSNIYHGMVVMMIRRSGLIDRNINWAIPDYGDLARLEEAWREWAAHEMIKRALLLSYLHDCCQSIYFSMSPSFLPGEMQLHLPCDDVLWRATTAQEWLSILQMPSHPVAPIDRLLGHSFQGVLANLGDMRAMPNAMISDRFSLFILIHAILCGMYSVGLRTPKGSPFGVGSRGVSLDNPFALQSALHGWIQCWMNVPAAAIAADKHRFMFNPLSFYWLAQISLMALQQGLPPVATDAASRDVEATFRLVKRWLWHIRSFLREGDHQQPAGALWEDLMRIRLETWCDGSAEQEKYQNEHEDGLLAFFLEG</sequence>
<feature type="domain" description="C2H2-type" evidence="9">
    <location>
        <begin position="112"/>
        <end position="139"/>
    </location>
</feature>
<dbReference type="Pfam" id="PF04082">
    <property type="entry name" value="Fungal_trans"/>
    <property type="match status" value="1"/>
</dbReference>
<dbReference type="GO" id="GO:0003677">
    <property type="term" value="F:DNA binding"/>
    <property type="evidence" value="ECO:0007669"/>
    <property type="project" value="InterPro"/>
</dbReference>
<dbReference type="GO" id="GO:0000981">
    <property type="term" value="F:DNA-binding transcription factor activity, RNA polymerase II-specific"/>
    <property type="evidence" value="ECO:0007669"/>
    <property type="project" value="InterPro"/>
</dbReference>
<evidence type="ECO:0000256" key="2">
    <source>
        <dbReference type="ARBA" id="ARBA00022833"/>
    </source>
</evidence>
<dbReference type="PROSITE" id="PS00463">
    <property type="entry name" value="ZN2_CY6_FUNGAL_1"/>
    <property type="match status" value="1"/>
</dbReference>
<dbReference type="STRING" id="5364.A0A5C3N9K9"/>
<keyword evidence="6" id="KW-0863">Zinc-finger</keyword>
<keyword evidence="1" id="KW-0479">Metal-binding</keyword>
<dbReference type="AlphaFoldDB" id="A0A5C3N9K9"/>
<feature type="region of interest" description="Disordered" evidence="7">
    <location>
        <begin position="214"/>
        <end position="269"/>
    </location>
</feature>
<evidence type="ECO:0000313" key="11">
    <source>
        <dbReference type="Proteomes" id="UP000305948"/>
    </source>
</evidence>
<gene>
    <name evidence="10" type="ORF">OE88DRAFT_1644270</name>
</gene>
<accession>A0A5C3N9K9</accession>
<keyword evidence="2" id="KW-0862">Zinc</keyword>
<feature type="compositionally biased region" description="Low complexity" evidence="7">
    <location>
        <begin position="253"/>
        <end position="269"/>
    </location>
</feature>
<keyword evidence="11" id="KW-1185">Reference proteome</keyword>
<protein>
    <recommendedName>
        <fullName evidence="12">Zn(2)-C6 fungal-type domain-containing protein</fullName>
    </recommendedName>
</protein>
<evidence type="ECO:0000256" key="4">
    <source>
        <dbReference type="ARBA" id="ARBA00023163"/>
    </source>
</evidence>
<organism evidence="10 11">
    <name type="scientific">Heliocybe sulcata</name>
    <dbReference type="NCBI Taxonomy" id="5364"/>
    <lineage>
        <taxon>Eukaryota</taxon>
        <taxon>Fungi</taxon>
        <taxon>Dikarya</taxon>
        <taxon>Basidiomycota</taxon>
        <taxon>Agaricomycotina</taxon>
        <taxon>Agaricomycetes</taxon>
        <taxon>Gloeophyllales</taxon>
        <taxon>Gloeophyllaceae</taxon>
        <taxon>Heliocybe</taxon>
    </lineage>
</organism>
<dbReference type="Gene3D" id="3.30.160.60">
    <property type="entry name" value="Classic Zinc Finger"/>
    <property type="match status" value="2"/>
</dbReference>
<evidence type="ECO:0000256" key="1">
    <source>
        <dbReference type="ARBA" id="ARBA00022723"/>
    </source>
</evidence>
<evidence type="ECO:0000313" key="10">
    <source>
        <dbReference type="EMBL" id="TFK52658.1"/>
    </source>
</evidence>
<evidence type="ECO:0000259" key="8">
    <source>
        <dbReference type="PROSITE" id="PS50048"/>
    </source>
</evidence>
<name>A0A5C3N9K9_9AGAM</name>
<reference evidence="10 11" key="1">
    <citation type="journal article" date="2019" name="Nat. Ecol. Evol.">
        <title>Megaphylogeny resolves global patterns of mushroom evolution.</title>
        <authorList>
            <person name="Varga T."/>
            <person name="Krizsan K."/>
            <person name="Foldi C."/>
            <person name="Dima B."/>
            <person name="Sanchez-Garcia M."/>
            <person name="Sanchez-Ramirez S."/>
            <person name="Szollosi G.J."/>
            <person name="Szarkandi J.G."/>
            <person name="Papp V."/>
            <person name="Albert L."/>
            <person name="Andreopoulos W."/>
            <person name="Angelini C."/>
            <person name="Antonin V."/>
            <person name="Barry K.W."/>
            <person name="Bougher N.L."/>
            <person name="Buchanan P."/>
            <person name="Buyck B."/>
            <person name="Bense V."/>
            <person name="Catcheside P."/>
            <person name="Chovatia M."/>
            <person name="Cooper J."/>
            <person name="Damon W."/>
            <person name="Desjardin D."/>
            <person name="Finy P."/>
            <person name="Geml J."/>
            <person name="Haridas S."/>
            <person name="Hughes K."/>
            <person name="Justo A."/>
            <person name="Karasinski D."/>
            <person name="Kautmanova I."/>
            <person name="Kiss B."/>
            <person name="Kocsube S."/>
            <person name="Kotiranta H."/>
            <person name="LaButti K.M."/>
            <person name="Lechner B.E."/>
            <person name="Liimatainen K."/>
            <person name="Lipzen A."/>
            <person name="Lukacs Z."/>
            <person name="Mihaltcheva S."/>
            <person name="Morgado L.N."/>
            <person name="Niskanen T."/>
            <person name="Noordeloos M.E."/>
            <person name="Ohm R.A."/>
            <person name="Ortiz-Santana B."/>
            <person name="Ovrebo C."/>
            <person name="Racz N."/>
            <person name="Riley R."/>
            <person name="Savchenko A."/>
            <person name="Shiryaev A."/>
            <person name="Soop K."/>
            <person name="Spirin V."/>
            <person name="Szebenyi C."/>
            <person name="Tomsovsky M."/>
            <person name="Tulloss R.E."/>
            <person name="Uehling J."/>
            <person name="Grigoriev I.V."/>
            <person name="Vagvolgyi C."/>
            <person name="Papp T."/>
            <person name="Martin F.M."/>
            <person name="Miettinen O."/>
            <person name="Hibbett D.S."/>
            <person name="Nagy L.G."/>
        </authorList>
    </citation>
    <scope>NUCLEOTIDE SEQUENCE [LARGE SCALE GENOMIC DNA]</scope>
    <source>
        <strain evidence="10 11">OMC1185</strain>
    </source>
</reference>
<evidence type="ECO:0000256" key="5">
    <source>
        <dbReference type="ARBA" id="ARBA00023242"/>
    </source>
</evidence>
<dbReference type="InterPro" id="IPR001138">
    <property type="entry name" value="Zn2Cys6_DnaBD"/>
</dbReference>
<dbReference type="PROSITE" id="PS50157">
    <property type="entry name" value="ZINC_FINGER_C2H2_2"/>
    <property type="match status" value="1"/>
</dbReference>
<dbReference type="EMBL" id="ML213509">
    <property type="protein sequence ID" value="TFK52658.1"/>
    <property type="molecule type" value="Genomic_DNA"/>
</dbReference>
<dbReference type="PANTHER" id="PTHR47660">
    <property type="entry name" value="TRANSCRIPTION FACTOR WITH C2H2 AND ZN(2)-CYS(6) DNA BINDING DOMAIN (EUROFUNG)-RELATED-RELATED"/>
    <property type="match status" value="1"/>
</dbReference>
<dbReference type="PANTHER" id="PTHR47660:SF2">
    <property type="entry name" value="TRANSCRIPTION FACTOR WITH C2H2 AND ZN(2)-CYS(6) DNA BINDING DOMAIN (EUROFUNG)"/>
    <property type="match status" value="1"/>
</dbReference>
<evidence type="ECO:0008006" key="12">
    <source>
        <dbReference type="Google" id="ProtNLM"/>
    </source>
</evidence>
<dbReference type="GO" id="GO:0006351">
    <property type="term" value="P:DNA-templated transcription"/>
    <property type="evidence" value="ECO:0007669"/>
    <property type="project" value="InterPro"/>
</dbReference>
<dbReference type="PROSITE" id="PS50048">
    <property type="entry name" value="ZN2_CY6_FUNGAL_2"/>
    <property type="match status" value="1"/>
</dbReference>
<proteinExistence type="predicted"/>
<keyword evidence="4" id="KW-0804">Transcription</keyword>
<evidence type="ECO:0000256" key="7">
    <source>
        <dbReference type="SAM" id="MobiDB-lite"/>
    </source>
</evidence>
<feature type="domain" description="Zn(2)-C6 fungal-type" evidence="8">
    <location>
        <begin position="175"/>
        <end position="204"/>
    </location>
</feature>
<dbReference type="SMART" id="SM00355">
    <property type="entry name" value="ZnF_C2H2"/>
    <property type="match status" value="2"/>
</dbReference>
<dbReference type="SUPFAM" id="SSF57667">
    <property type="entry name" value="beta-beta-alpha zinc fingers"/>
    <property type="match status" value="1"/>
</dbReference>
<dbReference type="CDD" id="cd00067">
    <property type="entry name" value="GAL4"/>
    <property type="match status" value="1"/>
</dbReference>
<evidence type="ECO:0000256" key="6">
    <source>
        <dbReference type="PROSITE-ProRule" id="PRU00042"/>
    </source>
</evidence>
<dbReference type="Gene3D" id="4.10.240.10">
    <property type="entry name" value="Zn(2)-C6 fungal-type DNA-binding domain"/>
    <property type="match status" value="1"/>
</dbReference>
<dbReference type="Pfam" id="PF00172">
    <property type="entry name" value="Zn_clus"/>
    <property type="match status" value="1"/>
</dbReference>
<dbReference type="InterPro" id="IPR013087">
    <property type="entry name" value="Znf_C2H2_type"/>
</dbReference>
<keyword evidence="3" id="KW-0805">Transcription regulation</keyword>
<dbReference type="CDD" id="cd12148">
    <property type="entry name" value="fungal_TF_MHR"/>
    <property type="match status" value="1"/>
</dbReference>
<dbReference type="OrthoDB" id="1405595at2759"/>
<dbReference type="Proteomes" id="UP000305948">
    <property type="component" value="Unassembled WGS sequence"/>
</dbReference>
<evidence type="ECO:0000259" key="9">
    <source>
        <dbReference type="PROSITE" id="PS50157"/>
    </source>
</evidence>
<dbReference type="InterPro" id="IPR036864">
    <property type="entry name" value="Zn2-C6_fun-type_DNA-bd_sf"/>
</dbReference>
<dbReference type="PROSITE" id="PS00028">
    <property type="entry name" value="ZINC_FINGER_C2H2_1"/>
    <property type="match status" value="1"/>
</dbReference>
<dbReference type="InterPro" id="IPR036236">
    <property type="entry name" value="Znf_C2H2_sf"/>
</dbReference>
<dbReference type="InterPro" id="IPR007219">
    <property type="entry name" value="XnlR_reg_dom"/>
</dbReference>
<dbReference type="SMART" id="SM00066">
    <property type="entry name" value="GAL4"/>
    <property type="match status" value="1"/>
</dbReference>
<dbReference type="GO" id="GO:0008270">
    <property type="term" value="F:zinc ion binding"/>
    <property type="evidence" value="ECO:0007669"/>
    <property type="project" value="UniProtKB-KW"/>
</dbReference>